<dbReference type="Pfam" id="PF06764">
    <property type="entry name" value="DUF1223"/>
    <property type="match status" value="1"/>
</dbReference>
<keyword evidence="3" id="KW-1185">Reference proteome</keyword>
<dbReference type="PANTHER" id="PTHR36057">
    <property type="match status" value="1"/>
</dbReference>
<dbReference type="AlphaFoldDB" id="A0AAW9S0T4"/>
<dbReference type="InterPro" id="IPR010634">
    <property type="entry name" value="DUF1223"/>
</dbReference>
<protein>
    <submittedName>
        <fullName evidence="2">DUF1223 domain-containing protein</fullName>
    </submittedName>
</protein>
<keyword evidence="1" id="KW-0732">Signal</keyword>
<dbReference type="EMBL" id="JAZHOF010000014">
    <property type="protein sequence ID" value="MEJ8574785.1"/>
    <property type="molecule type" value="Genomic_DNA"/>
</dbReference>
<dbReference type="RefSeq" id="WP_340332482.1">
    <property type="nucleotide sequence ID" value="NZ_JAZHOF010000014.1"/>
</dbReference>
<dbReference type="PANTHER" id="PTHR36057:SF1">
    <property type="entry name" value="LIPOPROTEIN LIPID ATTACHMENT SITE-LIKE PROTEIN, PUTATIVE (DUF1223)-RELATED"/>
    <property type="match status" value="1"/>
</dbReference>
<feature type="chain" id="PRO_5043993085" evidence="1">
    <location>
        <begin position="27"/>
        <end position="246"/>
    </location>
</feature>
<organism evidence="2 3">
    <name type="scientific">Microbaculum marinum</name>
    <dbReference type="NCBI Taxonomy" id="1764581"/>
    <lineage>
        <taxon>Bacteria</taxon>
        <taxon>Pseudomonadati</taxon>
        <taxon>Pseudomonadota</taxon>
        <taxon>Alphaproteobacteria</taxon>
        <taxon>Hyphomicrobiales</taxon>
        <taxon>Tepidamorphaceae</taxon>
        <taxon>Microbaculum</taxon>
    </lineage>
</organism>
<feature type="signal peptide" evidence="1">
    <location>
        <begin position="1"/>
        <end position="26"/>
    </location>
</feature>
<dbReference type="Proteomes" id="UP001378188">
    <property type="component" value="Unassembled WGS sequence"/>
</dbReference>
<evidence type="ECO:0000256" key="1">
    <source>
        <dbReference type="SAM" id="SignalP"/>
    </source>
</evidence>
<evidence type="ECO:0000313" key="3">
    <source>
        <dbReference type="Proteomes" id="UP001378188"/>
    </source>
</evidence>
<proteinExistence type="predicted"/>
<dbReference type="InterPro" id="IPR036249">
    <property type="entry name" value="Thioredoxin-like_sf"/>
</dbReference>
<sequence length="246" mass="26576">MTRHGCSRCVLVAAATMLALAATARAQDERLDVVELFTSQGCSSCPAADALLGELKARGDVLALSYNIDYWDYLGWKDTLADPAFTARQKAYAHARDDRAVYTPQAVVNGMMHAVGSDRTGLRNALQSTGDRIDPKAIDLSLRHEADKLVVEAGKARGLLNRPKQATLWLVVFDEARTVEIERGENRGRTITYNNVVRRIEPIGTWTGQPMTLTIAMPADGGARCAVLLQEGDGTSPGPILAAAQL</sequence>
<accession>A0AAW9S0T4</accession>
<evidence type="ECO:0000313" key="2">
    <source>
        <dbReference type="EMBL" id="MEJ8574785.1"/>
    </source>
</evidence>
<dbReference type="SUPFAM" id="SSF52833">
    <property type="entry name" value="Thioredoxin-like"/>
    <property type="match status" value="1"/>
</dbReference>
<reference evidence="2 3" key="1">
    <citation type="submission" date="2024-02" db="EMBL/GenBank/DDBJ databases">
        <title>Genome analysis and characterization of Microbaculum marinisediminis sp. nov., isolated from marine sediment.</title>
        <authorList>
            <person name="Du Z.-J."/>
            <person name="Ye Y.-Q."/>
            <person name="Zhang Z.-R."/>
            <person name="Yuan S.-M."/>
            <person name="Zhang X.-Y."/>
        </authorList>
    </citation>
    <scope>NUCLEOTIDE SEQUENCE [LARGE SCALE GENOMIC DNA]</scope>
    <source>
        <strain evidence="2 3">SDUM1044001</strain>
    </source>
</reference>
<gene>
    <name evidence="2" type="ORF">V3328_25140</name>
</gene>
<name>A0AAW9S0T4_9HYPH</name>
<comment type="caution">
    <text evidence="2">The sequence shown here is derived from an EMBL/GenBank/DDBJ whole genome shotgun (WGS) entry which is preliminary data.</text>
</comment>